<dbReference type="SUPFAM" id="SSF56784">
    <property type="entry name" value="HAD-like"/>
    <property type="match status" value="1"/>
</dbReference>
<keyword evidence="2 4" id="KW-0378">Hydrolase</keyword>
<evidence type="ECO:0000256" key="3">
    <source>
        <dbReference type="ARBA" id="ARBA00022842"/>
    </source>
</evidence>
<dbReference type="InterPro" id="IPR051400">
    <property type="entry name" value="HAD-like_hydrolase"/>
</dbReference>
<dbReference type="InterPro" id="IPR036412">
    <property type="entry name" value="HAD-like_sf"/>
</dbReference>
<keyword evidence="5" id="KW-1185">Reference proteome</keyword>
<evidence type="ECO:0000256" key="1">
    <source>
        <dbReference type="ARBA" id="ARBA00022723"/>
    </source>
</evidence>
<dbReference type="RefSeq" id="WP_119409049.1">
    <property type="nucleotide sequence ID" value="NZ_CP032869.1"/>
</dbReference>
<evidence type="ECO:0000313" key="4">
    <source>
        <dbReference type="EMBL" id="AYL95347.1"/>
    </source>
</evidence>
<dbReference type="Proteomes" id="UP000270046">
    <property type="component" value="Chromosome"/>
</dbReference>
<dbReference type="InterPro" id="IPR023214">
    <property type="entry name" value="HAD_sf"/>
</dbReference>
<protein>
    <submittedName>
        <fullName evidence="4">HAD family hydrolase</fullName>
    </submittedName>
</protein>
<dbReference type="EMBL" id="CP032869">
    <property type="protein sequence ID" value="AYL95347.1"/>
    <property type="molecule type" value="Genomic_DNA"/>
</dbReference>
<dbReference type="Gene3D" id="3.40.50.1000">
    <property type="entry name" value="HAD superfamily/HAD-like"/>
    <property type="match status" value="1"/>
</dbReference>
<keyword evidence="1" id="KW-0479">Metal-binding</keyword>
<dbReference type="SFLD" id="SFLDG01129">
    <property type="entry name" value="C1.5:_HAD__Beta-PGM__Phosphata"/>
    <property type="match status" value="1"/>
</dbReference>
<evidence type="ECO:0000256" key="2">
    <source>
        <dbReference type="ARBA" id="ARBA00022801"/>
    </source>
</evidence>
<name>A0A494VJU1_9SPHI</name>
<keyword evidence="3" id="KW-0460">Magnesium</keyword>
<dbReference type="KEGG" id="muh:HYN43_008580"/>
<proteinExistence type="predicted"/>
<accession>A0A494VJU1</accession>
<gene>
    <name evidence="4" type="ORF">HYN43_008580</name>
</gene>
<dbReference type="Pfam" id="PF00702">
    <property type="entry name" value="Hydrolase"/>
    <property type="match status" value="1"/>
</dbReference>
<sequence>MKKALILDLDNTIYPVNSIAGNLFNELFSFLDEHINDIDLIQSIKEDLKRIPYQKVADKHNFSEDIKNKGLELLNNIEYNLPMQPFDDYSHIREANITRFLVTTGFTKLQWSKVRMLDIENDFEAIHIVDPELSPLTKKAIFALILEKYDYRPQDVLIIGDDPESEIKAASELGIDTFLYDPEDKHPDAEVTYRSKNLRDAATIAESRP</sequence>
<dbReference type="GO" id="GO:0046872">
    <property type="term" value="F:metal ion binding"/>
    <property type="evidence" value="ECO:0007669"/>
    <property type="project" value="UniProtKB-KW"/>
</dbReference>
<organism evidence="4 5">
    <name type="scientific">Mucilaginibacter celer</name>
    <dbReference type="NCBI Taxonomy" id="2305508"/>
    <lineage>
        <taxon>Bacteria</taxon>
        <taxon>Pseudomonadati</taxon>
        <taxon>Bacteroidota</taxon>
        <taxon>Sphingobacteriia</taxon>
        <taxon>Sphingobacteriales</taxon>
        <taxon>Sphingobacteriaceae</taxon>
        <taxon>Mucilaginibacter</taxon>
    </lineage>
</organism>
<dbReference type="AlphaFoldDB" id="A0A494VJU1"/>
<evidence type="ECO:0000313" key="5">
    <source>
        <dbReference type="Proteomes" id="UP000270046"/>
    </source>
</evidence>
<dbReference type="OrthoDB" id="7059729at2"/>
<dbReference type="PANTHER" id="PTHR46470:SF2">
    <property type="entry name" value="GLYCERALDEHYDE 3-PHOSPHATE PHOSPHATASE"/>
    <property type="match status" value="1"/>
</dbReference>
<dbReference type="PANTHER" id="PTHR46470">
    <property type="entry name" value="N-ACYLNEURAMINATE-9-PHOSPHATASE"/>
    <property type="match status" value="1"/>
</dbReference>
<dbReference type="Gene3D" id="1.10.150.520">
    <property type="match status" value="1"/>
</dbReference>
<dbReference type="SFLD" id="SFLDS00003">
    <property type="entry name" value="Haloacid_Dehalogenase"/>
    <property type="match status" value="1"/>
</dbReference>
<dbReference type="GO" id="GO:0016791">
    <property type="term" value="F:phosphatase activity"/>
    <property type="evidence" value="ECO:0007669"/>
    <property type="project" value="TreeGrafter"/>
</dbReference>
<reference evidence="4 5" key="1">
    <citation type="submission" date="2018-10" db="EMBL/GenBank/DDBJ databases">
        <title>Genome sequencing of Mucilaginibacter sp. HYN0043.</title>
        <authorList>
            <person name="Kim M."/>
            <person name="Yi H."/>
        </authorList>
    </citation>
    <scope>NUCLEOTIDE SEQUENCE [LARGE SCALE GENOMIC DNA]</scope>
    <source>
        <strain evidence="4 5">HYN0043</strain>
    </source>
</reference>